<accession>A0A5J4P5Y2</accession>
<dbReference type="Gene3D" id="3.30.70.920">
    <property type="match status" value="1"/>
</dbReference>
<dbReference type="PANTHER" id="PTHR30154">
    <property type="entry name" value="LEUCINE-RESPONSIVE REGULATORY PROTEIN"/>
    <property type="match status" value="1"/>
</dbReference>
<protein>
    <recommendedName>
        <fullName evidence="1">Transcription regulator AsnC/Lrp ligand binding domain-containing protein</fullName>
    </recommendedName>
</protein>
<dbReference type="SUPFAM" id="SSF54909">
    <property type="entry name" value="Dimeric alpha+beta barrel"/>
    <property type="match status" value="1"/>
</dbReference>
<evidence type="ECO:0000313" key="2">
    <source>
        <dbReference type="EMBL" id="KAA6304847.1"/>
    </source>
</evidence>
<dbReference type="InterPro" id="IPR019888">
    <property type="entry name" value="Tscrpt_reg_AsnC-like"/>
</dbReference>
<proteinExistence type="predicted"/>
<dbReference type="AlphaFoldDB" id="A0A5J4P5Y2"/>
<dbReference type="Pfam" id="PF01037">
    <property type="entry name" value="AsnC_trans_reg"/>
    <property type="match status" value="1"/>
</dbReference>
<comment type="caution">
    <text evidence="2">The sequence shown here is derived from an EMBL/GenBank/DDBJ whole genome shotgun (WGS) entry which is preliminary data.</text>
</comment>
<organism evidence="2">
    <name type="scientific">termite gut metagenome</name>
    <dbReference type="NCBI Taxonomy" id="433724"/>
    <lineage>
        <taxon>unclassified sequences</taxon>
        <taxon>metagenomes</taxon>
        <taxon>organismal metagenomes</taxon>
    </lineage>
</organism>
<dbReference type="SMART" id="SM00344">
    <property type="entry name" value="HTH_ASNC"/>
    <property type="match status" value="1"/>
</dbReference>
<name>A0A5J4P5Y2_9ZZZZ</name>
<dbReference type="GO" id="GO:0005829">
    <property type="term" value="C:cytosol"/>
    <property type="evidence" value="ECO:0007669"/>
    <property type="project" value="TreeGrafter"/>
</dbReference>
<sequence length="165" mass="18629">AIQSSGIRTATQTAPRTPGPFPIISRIHTSLGSATLKDSPLLKYPYRCTKSVITPIASRAVCERCKAMYIKPEKIGYETCAYIGINLKNPESFHSVLKELEKISEVVECHFTTGKYDMFIKIYAKNNYHLLNIIHDRLQPLAVARTETLISFHEALKRQISVTFN</sequence>
<dbReference type="GO" id="GO:0043565">
    <property type="term" value="F:sequence-specific DNA binding"/>
    <property type="evidence" value="ECO:0007669"/>
    <property type="project" value="TreeGrafter"/>
</dbReference>
<dbReference type="GO" id="GO:0043200">
    <property type="term" value="P:response to amino acid"/>
    <property type="evidence" value="ECO:0007669"/>
    <property type="project" value="TreeGrafter"/>
</dbReference>
<gene>
    <name evidence="2" type="ORF">EZS27_043502</name>
</gene>
<reference evidence="2" key="1">
    <citation type="submission" date="2019-03" db="EMBL/GenBank/DDBJ databases">
        <title>Single cell metagenomics reveals metabolic interactions within the superorganism composed of flagellate Streblomastix strix and complex community of Bacteroidetes bacteria on its surface.</title>
        <authorList>
            <person name="Treitli S.C."/>
            <person name="Kolisko M."/>
            <person name="Husnik F."/>
            <person name="Keeling P."/>
            <person name="Hampl V."/>
        </authorList>
    </citation>
    <scope>NUCLEOTIDE SEQUENCE</scope>
    <source>
        <strain evidence="2">STM</strain>
    </source>
</reference>
<dbReference type="PANTHER" id="PTHR30154:SF34">
    <property type="entry name" value="TRANSCRIPTIONAL REGULATOR AZLB"/>
    <property type="match status" value="1"/>
</dbReference>
<dbReference type="InterPro" id="IPR011008">
    <property type="entry name" value="Dimeric_a/b-barrel"/>
</dbReference>
<dbReference type="InterPro" id="IPR019887">
    <property type="entry name" value="Tscrpt_reg_AsnC/Lrp_C"/>
</dbReference>
<feature type="non-terminal residue" evidence="2">
    <location>
        <position position="1"/>
    </location>
</feature>
<evidence type="ECO:0000259" key="1">
    <source>
        <dbReference type="Pfam" id="PF01037"/>
    </source>
</evidence>
<dbReference type="EMBL" id="SNRY01011179">
    <property type="protein sequence ID" value="KAA6304847.1"/>
    <property type="molecule type" value="Genomic_DNA"/>
</dbReference>
<feature type="domain" description="Transcription regulator AsnC/Lrp ligand binding" evidence="1">
    <location>
        <begin position="83"/>
        <end position="153"/>
    </location>
</feature>